<evidence type="ECO:0000256" key="1">
    <source>
        <dbReference type="HAMAP-Rule" id="MF_00652"/>
    </source>
</evidence>
<dbReference type="HAMAP" id="MF_00652">
    <property type="entry name" value="UPF0246"/>
    <property type="match status" value="1"/>
</dbReference>
<proteinExistence type="inferred from homology"/>
<name>A0A1H1Y9H1_9PSED</name>
<accession>A0A1H1Y9H1</accession>
<dbReference type="RefSeq" id="WP_090351181.1">
    <property type="nucleotide sequence ID" value="NZ_LT629751.1"/>
</dbReference>
<evidence type="ECO:0000313" key="3">
    <source>
        <dbReference type="Proteomes" id="UP000243359"/>
    </source>
</evidence>
<dbReference type="AlphaFoldDB" id="A0A1H1Y9H1"/>
<comment type="similarity">
    <text evidence="1">Belongs to the UPF0246 family.</text>
</comment>
<dbReference type="Pfam" id="PF03883">
    <property type="entry name" value="H2O2_YaaD"/>
    <property type="match status" value="1"/>
</dbReference>
<reference evidence="3" key="1">
    <citation type="submission" date="2016-10" db="EMBL/GenBank/DDBJ databases">
        <authorList>
            <person name="Varghese N."/>
            <person name="Submissions S."/>
        </authorList>
    </citation>
    <scope>NUCLEOTIDE SEQUENCE [LARGE SCALE GENOMIC DNA]</scope>
    <source>
        <strain evidence="3">KCTC 32247</strain>
    </source>
</reference>
<keyword evidence="3" id="KW-1185">Reference proteome</keyword>
<dbReference type="InterPro" id="IPR005583">
    <property type="entry name" value="YaaA"/>
</dbReference>
<dbReference type="GO" id="GO:0033194">
    <property type="term" value="P:response to hydroperoxide"/>
    <property type="evidence" value="ECO:0007669"/>
    <property type="project" value="TreeGrafter"/>
</dbReference>
<dbReference type="NCBIfam" id="NF002542">
    <property type="entry name" value="PRK02101.1-3"/>
    <property type="match status" value="1"/>
</dbReference>
<dbReference type="NCBIfam" id="NF002541">
    <property type="entry name" value="PRK02101.1-1"/>
    <property type="match status" value="1"/>
</dbReference>
<sequence>MLMVISPAKTLDYGNAPVTARYTLPEHLDHSAELIAQLRELTPAQIAELMHLSDKLAGLNAARFAEWTPEFTPANAKQALLAFKGDVYTGLDADSFDEDDFDFAQQHLRMLSGLYGVLRPLDLMQPYRLEMGTKLANARGKDLDAFWGERISGWLNQALAAQGDAILLNLASNEYFGAVKRKAVQARVIDTEFKDLKNGQYKIISFYAKKARGLMARYVIKNRLRDPEALKGFDLDGYYYAEQHSSADKLVFLRDHAED</sequence>
<dbReference type="GO" id="GO:0005829">
    <property type="term" value="C:cytosol"/>
    <property type="evidence" value="ECO:0007669"/>
    <property type="project" value="TreeGrafter"/>
</dbReference>
<evidence type="ECO:0000313" key="2">
    <source>
        <dbReference type="EMBL" id="SDT17666.1"/>
    </source>
</evidence>
<dbReference type="PANTHER" id="PTHR30283">
    <property type="entry name" value="PEROXIDE STRESS RESPONSE PROTEIN YAAA"/>
    <property type="match status" value="1"/>
</dbReference>
<dbReference type="Proteomes" id="UP000243359">
    <property type="component" value="Chromosome I"/>
</dbReference>
<dbReference type="STRING" id="1392877.SAMN05216221_3697"/>
<protein>
    <recommendedName>
        <fullName evidence="1">UPF0246 protein SAMN05216221_3697</fullName>
    </recommendedName>
</protein>
<dbReference type="PANTHER" id="PTHR30283:SF4">
    <property type="entry name" value="PEROXIDE STRESS RESISTANCE PROTEIN YAAA"/>
    <property type="match status" value="1"/>
</dbReference>
<gene>
    <name evidence="2" type="ORF">SAMN05216221_3697</name>
</gene>
<dbReference type="EMBL" id="LT629751">
    <property type="protein sequence ID" value="SDT17666.1"/>
    <property type="molecule type" value="Genomic_DNA"/>
</dbReference>
<organism evidence="2 3">
    <name type="scientific">Pseudomonas oryzae</name>
    <dbReference type="NCBI Taxonomy" id="1392877"/>
    <lineage>
        <taxon>Bacteria</taxon>
        <taxon>Pseudomonadati</taxon>
        <taxon>Pseudomonadota</taxon>
        <taxon>Gammaproteobacteria</taxon>
        <taxon>Pseudomonadales</taxon>
        <taxon>Pseudomonadaceae</taxon>
        <taxon>Pseudomonas</taxon>
    </lineage>
</organism>
<dbReference type="OrthoDB" id="9777133at2"/>